<dbReference type="OrthoDB" id="4710659at2"/>
<evidence type="ECO:0000256" key="3">
    <source>
        <dbReference type="ARBA" id="ARBA00022475"/>
    </source>
</evidence>
<protein>
    <submittedName>
        <fullName evidence="8">Cobalt transporter</fullName>
    </submittedName>
</protein>
<proteinExistence type="predicted"/>
<organism evidence="8 9">
    <name type="scientific">Thalassospira marina</name>
    <dbReference type="NCBI Taxonomy" id="2048283"/>
    <lineage>
        <taxon>Bacteria</taxon>
        <taxon>Pseudomonadati</taxon>
        <taxon>Pseudomonadota</taxon>
        <taxon>Alphaproteobacteria</taxon>
        <taxon>Rhodospirillales</taxon>
        <taxon>Thalassospiraceae</taxon>
        <taxon>Thalassospira</taxon>
    </lineage>
</organism>
<name>A0A2N3KD71_9PROT</name>
<dbReference type="Proteomes" id="UP000233597">
    <property type="component" value="Unassembled WGS sequence"/>
</dbReference>
<evidence type="ECO:0000313" key="9">
    <source>
        <dbReference type="Proteomes" id="UP000233597"/>
    </source>
</evidence>
<comment type="subcellular location">
    <subcellularLocation>
        <location evidence="1">Cell membrane</location>
        <topology evidence="1">Multi-pass membrane protein</topology>
    </subcellularLocation>
</comment>
<keyword evidence="3" id="KW-1003">Cell membrane</keyword>
<reference evidence="8 9" key="1">
    <citation type="submission" date="2017-09" db="EMBL/GenBank/DDBJ databases">
        <title>Biodiversity and function of Thalassospira species in the particle-attached aromatic-hydrocarbon-degrading consortia from the surface seawater of the South China Sea.</title>
        <authorList>
            <person name="Dong C."/>
            <person name="Liu R."/>
            <person name="Shao Z."/>
        </authorList>
    </citation>
    <scope>NUCLEOTIDE SEQUENCE [LARGE SCALE GENOMIC DNA]</scope>
    <source>
        <strain evidence="8 9">CSC1P2</strain>
    </source>
</reference>
<dbReference type="InterPro" id="IPR002751">
    <property type="entry name" value="CbiM/NikMN"/>
</dbReference>
<sequence>MHIEPGVVDGAKIALSYATATGAVGVAGKMAVDTVKRDGLGSLLARSVITTLLVFVFFEVLPHHPVGVSEVHLILGSTLFLIFGAAPAAIGLALGLLIQGLFFAPFDLPQYGINLTTLLVPLFAMGVLANKIIPAKTAYKDVSYVQALALSTSYQGGIVCWVAFWAFYGQGFGATNIAHVASFGAAYMTVVLVEPLIDLAVLAVAKSLYRFRDSGLFERRLYGSAHSV</sequence>
<dbReference type="GO" id="GO:0000041">
    <property type="term" value="P:transition metal ion transport"/>
    <property type="evidence" value="ECO:0007669"/>
    <property type="project" value="InterPro"/>
</dbReference>
<evidence type="ECO:0000256" key="1">
    <source>
        <dbReference type="ARBA" id="ARBA00004651"/>
    </source>
</evidence>
<dbReference type="GO" id="GO:0005886">
    <property type="term" value="C:plasma membrane"/>
    <property type="evidence" value="ECO:0007669"/>
    <property type="project" value="UniProtKB-SubCell"/>
</dbReference>
<dbReference type="Gene3D" id="1.10.1760.20">
    <property type="match status" value="1"/>
</dbReference>
<keyword evidence="4 7" id="KW-0812">Transmembrane</keyword>
<evidence type="ECO:0000313" key="8">
    <source>
        <dbReference type="EMBL" id="PKR48491.1"/>
    </source>
</evidence>
<feature type="transmembrane region" description="Helical" evidence="7">
    <location>
        <begin position="180"/>
        <end position="205"/>
    </location>
</feature>
<feature type="transmembrane region" description="Helical" evidence="7">
    <location>
        <begin position="111"/>
        <end position="133"/>
    </location>
</feature>
<evidence type="ECO:0000256" key="6">
    <source>
        <dbReference type="ARBA" id="ARBA00023136"/>
    </source>
</evidence>
<dbReference type="AlphaFoldDB" id="A0A2N3KD71"/>
<feature type="transmembrane region" description="Helical" evidence="7">
    <location>
        <begin position="43"/>
        <end position="61"/>
    </location>
</feature>
<dbReference type="Pfam" id="PF01891">
    <property type="entry name" value="CbiM"/>
    <property type="match status" value="1"/>
</dbReference>
<dbReference type="EMBL" id="NWTK01000022">
    <property type="protein sequence ID" value="PKR48491.1"/>
    <property type="molecule type" value="Genomic_DNA"/>
</dbReference>
<keyword evidence="6 7" id="KW-0472">Membrane</keyword>
<evidence type="ECO:0000256" key="5">
    <source>
        <dbReference type="ARBA" id="ARBA00022989"/>
    </source>
</evidence>
<evidence type="ECO:0000256" key="4">
    <source>
        <dbReference type="ARBA" id="ARBA00022692"/>
    </source>
</evidence>
<evidence type="ECO:0000256" key="2">
    <source>
        <dbReference type="ARBA" id="ARBA00022448"/>
    </source>
</evidence>
<dbReference type="RefSeq" id="WP_101271213.1">
    <property type="nucleotide sequence ID" value="NZ_NWTK01000022.1"/>
</dbReference>
<feature type="transmembrane region" description="Helical" evidence="7">
    <location>
        <begin position="145"/>
        <end position="168"/>
    </location>
</feature>
<comment type="caution">
    <text evidence="8">The sequence shown here is derived from an EMBL/GenBank/DDBJ whole genome shotgun (WGS) entry which is preliminary data.</text>
</comment>
<evidence type="ECO:0000256" key="7">
    <source>
        <dbReference type="SAM" id="Phobius"/>
    </source>
</evidence>
<keyword evidence="2" id="KW-0813">Transport</keyword>
<feature type="transmembrane region" description="Helical" evidence="7">
    <location>
        <begin position="73"/>
        <end position="99"/>
    </location>
</feature>
<gene>
    <name evidence="8" type="ORF">COO20_24035</name>
</gene>
<keyword evidence="5 7" id="KW-1133">Transmembrane helix</keyword>
<accession>A0A2N3KD71</accession>